<accession>A0A830HNL6</accession>
<dbReference type="EMBL" id="BNJQ01000021">
    <property type="protein sequence ID" value="GHP08522.1"/>
    <property type="molecule type" value="Genomic_DNA"/>
</dbReference>
<evidence type="ECO:0000313" key="4">
    <source>
        <dbReference type="Proteomes" id="UP000660262"/>
    </source>
</evidence>
<feature type="compositionally biased region" description="Gly residues" evidence="1">
    <location>
        <begin position="29"/>
        <end position="88"/>
    </location>
</feature>
<keyword evidence="2" id="KW-0732">Signal</keyword>
<dbReference type="Proteomes" id="UP000660262">
    <property type="component" value="Unassembled WGS sequence"/>
</dbReference>
<gene>
    <name evidence="3" type="ORF">PPROV_000726000</name>
</gene>
<organism evidence="3 4">
    <name type="scientific">Pycnococcus provasolii</name>
    <dbReference type="NCBI Taxonomy" id="41880"/>
    <lineage>
        <taxon>Eukaryota</taxon>
        <taxon>Viridiplantae</taxon>
        <taxon>Chlorophyta</taxon>
        <taxon>Pseudoscourfieldiophyceae</taxon>
        <taxon>Pseudoscourfieldiales</taxon>
        <taxon>Pycnococcaceae</taxon>
        <taxon>Pycnococcus</taxon>
    </lineage>
</organism>
<feature type="signal peptide" evidence="2">
    <location>
        <begin position="1"/>
        <end position="21"/>
    </location>
</feature>
<name>A0A830HNL6_9CHLO</name>
<evidence type="ECO:0000256" key="1">
    <source>
        <dbReference type="SAM" id="MobiDB-lite"/>
    </source>
</evidence>
<feature type="region of interest" description="Disordered" evidence="1">
    <location>
        <begin position="29"/>
        <end position="134"/>
    </location>
</feature>
<sequence>MAMTRPLLLLLLIAFFTAVSALKVRAQDYGGGGGGGGEYGGGGGGGEYGGEGEGGGGGGGGGGEYGGEGGGGGGGGGGEYGGDGSDGGGESENEEPVQLPALPDAEVLPEPPSPPPIDITPPIDVTPPDGGGEGEIDYGDLIDAYDDEMIDNILDDYIDYNPDDSGYFLGGFWWDGRTWACCWGRRGYRGRRPINVIRQVNRPPRSAVASLRKYRNVHAPKLTVASLSARKNRTNTTIAVPTPPPPPLKGVPRRSTAPPPPGGAPAAKSDWRTRFTETALAMLELAAAPGGE</sequence>
<keyword evidence="4" id="KW-1185">Reference proteome</keyword>
<evidence type="ECO:0000313" key="3">
    <source>
        <dbReference type="EMBL" id="GHP08522.1"/>
    </source>
</evidence>
<proteinExistence type="predicted"/>
<reference evidence="3" key="1">
    <citation type="submission" date="2020-10" db="EMBL/GenBank/DDBJ databases">
        <title>Unveiling of a novel bifunctional photoreceptor, Dualchrome1, isolated from a cosmopolitan green alga.</title>
        <authorList>
            <person name="Suzuki S."/>
            <person name="Kawachi M."/>
        </authorList>
    </citation>
    <scope>NUCLEOTIDE SEQUENCE</scope>
    <source>
        <strain evidence="3">NIES 2893</strain>
    </source>
</reference>
<feature type="compositionally biased region" description="Pro residues" evidence="1">
    <location>
        <begin position="109"/>
        <end position="119"/>
    </location>
</feature>
<dbReference type="AlphaFoldDB" id="A0A830HNL6"/>
<evidence type="ECO:0000256" key="2">
    <source>
        <dbReference type="SAM" id="SignalP"/>
    </source>
</evidence>
<protein>
    <submittedName>
        <fullName evidence="3">Uncharacterized protein</fullName>
    </submittedName>
</protein>
<comment type="caution">
    <text evidence="3">The sequence shown here is derived from an EMBL/GenBank/DDBJ whole genome shotgun (WGS) entry which is preliminary data.</text>
</comment>
<feature type="region of interest" description="Disordered" evidence="1">
    <location>
        <begin position="232"/>
        <end position="273"/>
    </location>
</feature>
<feature type="chain" id="PRO_5032907445" evidence="2">
    <location>
        <begin position="22"/>
        <end position="292"/>
    </location>
</feature>